<accession>A0A3P7QQW5</accession>
<dbReference type="EMBL" id="UYRV01124145">
    <property type="protein sequence ID" value="VDN34202.1"/>
    <property type="molecule type" value="Genomic_DNA"/>
</dbReference>
<dbReference type="OrthoDB" id="10487264at2759"/>
<name>A0A3P7QQW5_CYLGO</name>
<keyword evidence="3" id="KW-1185">Reference proteome</keyword>
<protein>
    <submittedName>
        <fullName evidence="2">Uncharacterized protein</fullName>
    </submittedName>
</protein>
<proteinExistence type="predicted"/>
<feature type="compositionally biased region" description="Polar residues" evidence="1">
    <location>
        <begin position="173"/>
        <end position="185"/>
    </location>
</feature>
<evidence type="ECO:0000256" key="1">
    <source>
        <dbReference type="SAM" id="MobiDB-lite"/>
    </source>
</evidence>
<feature type="compositionally biased region" description="Basic and acidic residues" evidence="1">
    <location>
        <begin position="1"/>
        <end position="21"/>
    </location>
</feature>
<dbReference type="AlphaFoldDB" id="A0A3P7QQW5"/>
<feature type="compositionally biased region" description="Low complexity" evidence="1">
    <location>
        <begin position="163"/>
        <end position="172"/>
    </location>
</feature>
<feature type="compositionally biased region" description="Basic and acidic residues" evidence="1">
    <location>
        <begin position="125"/>
        <end position="156"/>
    </location>
</feature>
<organism evidence="2 3">
    <name type="scientific">Cylicostephanus goldi</name>
    <name type="common">Nematode worm</name>
    <dbReference type="NCBI Taxonomy" id="71465"/>
    <lineage>
        <taxon>Eukaryota</taxon>
        <taxon>Metazoa</taxon>
        <taxon>Ecdysozoa</taxon>
        <taxon>Nematoda</taxon>
        <taxon>Chromadorea</taxon>
        <taxon>Rhabditida</taxon>
        <taxon>Rhabditina</taxon>
        <taxon>Rhabditomorpha</taxon>
        <taxon>Strongyloidea</taxon>
        <taxon>Strongylidae</taxon>
        <taxon>Cylicostephanus</taxon>
    </lineage>
</organism>
<sequence>MLELLRENETSSKNRDTDLRKQIPVTSASASTNLDLSGRPRKSRFDQPPPEIASAGFVPKPVPPSSIGYVGTVPALGSSIKDTDLRSQPPPTLAFSIKKATPTSTLNPSAPLIFGEDVDDEDGEDNQRKTSERKDRDDRVKRWDKPADVTVRDKQGGDLVVRPSTTQSQPTTYSVPLTQSGVEIT</sequence>
<dbReference type="Proteomes" id="UP000271889">
    <property type="component" value="Unassembled WGS sequence"/>
</dbReference>
<evidence type="ECO:0000313" key="2">
    <source>
        <dbReference type="EMBL" id="VDN34202.1"/>
    </source>
</evidence>
<feature type="compositionally biased region" description="Polar residues" evidence="1">
    <location>
        <begin position="24"/>
        <end position="35"/>
    </location>
</feature>
<evidence type="ECO:0000313" key="3">
    <source>
        <dbReference type="Proteomes" id="UP000271889"/>
    </source>
</evidence>
<reference evidence="2 3" key="1">
    <citation type="submission" date="2018-11" db="EMBL/GenBank/DDBJ databases">
        <authorList>
            <consortium name="Pathogen Informatics"/>
        </authorList>
    </citation>
    <scope>NUCLEOTIDE SEQUENCE [LARGE SCALE GENOMIC DNA]</scope>
</reference>
<gene>
    <name evidence="2" type="ORF">CGOC_LOCUS12566</name>
</gene>
<feature type="region of interest" description="Disordered" evidence="1">
    <location>
        <begin position="1"/>
        <end position="185"/>
    </location>
</feature>